<accession>A0A4Y2A7D5</accession>
<reference evidence="1 2" key="1">
    <citation type="journal article" date="2019" name="Sci. Rep.">
        <title>Orb-weaving spider Araneus ventricosus genome elucidates the spidroin gene catalogue.</title>
        <authorList>
            <person name="Kono N."/>
            <person name="Nakamura H."/>
            <person name="Ohtoshi R."/>
            <person name="Moran D.A.P."/>
            <person name="Shinohara A."/>
            <person name="Yoshida Y."/>
            <person name="Fujiwara M."/>
            <person name="Mori M."/>
            <person name="Tomita M."/>
            <person name="Arakawa K."/>
        </authorList>
    </citation>
    <scope>NUCLEOTIDE SEQUENCE [LARGE SCALE GENOMIC DNA]</scope>
</reference>
<evidence type="ECO:0000313" key="2">
    <source>
        <dbReference type="Proteomes" id="UP000499080"/>
    </source>
</evidence>
<protein>
    <submittedName>
        <fullName evidence="1">Uncharacterized protein</fullName>
    </submittedName>
</protein>
<dbReference type="EMBL" id="BGPR01000008">
    <property type="protein sequence ID" value="GBL75600.1"/>
    <property type="molecule type" value="Genomic_DNA"/>
</dbReference>
<gene>
    <name evidence="1" type="ORF">AVEN_154925_1</name>
</gene>
<organism evidence="1 2">
    <name type="scientific">Araneus ventricosus</name>
    <name type="common">Orbweaver spider</name>
    <name type="synonym">Epeira ventricosa</name>
    <dbReference type="NCBI Taxonomy" id="182803"/>
    <lineage>
        <taxon>Eukaryota</taxon>
        <taxon>Metazoa</taxon>
        <taxon>Ecdysozoa</taxon>
        <taxon>Arthropoda</taxon>
        <taxon>Chelicerata</taxon>
        <taxon>Arachnida</taxon>
        <taxon>Araneae</taxon>
        <taxon>Araneomorphae</taxon>
        <taxon>Entelegynae</taxon>
        <taxon>Araneoidea</taxon>
        <taxon>Araneidae</taxon>
        <taxon>Araneus</taxon>
    </lineage>
</organism>
<name>A0A4Y2A7D5_ARAVE</name>
<dbReference type="AlphaFoldDB" id="A0A4Y2A7D5"/>
<dbReference type="Proteomes" id="UP000499080">
    <property type="component" value="Unassembled WGS sequence"/>
</dbReference>
<sequence length="164" mass="18296">MLIGADRGRVWNSNVDGFPFIPFGHKNKIRTFEAGDKSPGGGGSVGRENVFECFTGDIRARRDGALFKKRKSRVCGRGSGGIGRSKWFEVRFGASVNDLPKSIGLNACTTNRSFVQMEHSSIVVNTQLQKDLCFLWRFVKNHEYRPSLPTDLLDLRTMTEVAVP</sequence>
<evidence type="ECO:0000313" key="1">
    <source>
        <dbReference type="EMBL" id="GBL75600.1"/>
    </source>
</evidence>
<proteinExistence type="predicted"/>
<keyword evidence="2" id="KW-1185">Reference proteome</keyword>
<comment type="caution">
    <text evidence="1">The sequence shown here is derived from an EMBL/GenBank/DDBJ whole genome shotgun (WGS) entry which is preliminary data.</text>
</comment>